<feature type="compositionally biased region" description="Low complexity" evidence="13">
    <location>
        <begin position="1"/>
        <end position="15"/>
    </location>
</feature>
<accession>K8EX04</accession>
<dbReference type="SUPFAM" id="SSF69572">
    <property type="entry name" value="Activating enzymes of the ubiquitin-like proteins"/>
    <property type="match status" value="1"/>
</dbReference>
<comment type="subunit">
    <text evidence="8">Heterodimer.</text>
</comment>
<evidence type="ECO:0000256" key="10">
    <source>
        <dbReference type="PIRSR" id="PIRSR039133-2"/>
    </source>
</evidence>
<dbReference type="GO" id="GO:0005524">
    <property type="term" value="F:ATP binding"/>
    <property type="evidence" value="ECO:0007669"/>
    <property type="project" value="UniProtKB-UniRule"/>
</dbReference>
<evidence type="ECO:0000256" key="6">
    <source>
        <dbReference type="ARBA" id="ARBA00022833"/>
    </source>
</evidence>
<dbReference type="InterPro" id="IPR028077">
    <property type="entry name" value="UAE_UbL_dom"/>
</dbReference>
<feature type="compositionally biased region" description="Low complexity" evidence="13">
    <location>
        <begin position="614"/>
        <end position="624"/>
    </location>
</feature>
<dbReference type="InterPro" id="IPR045886">
    <property type="entry name" value="ThiF/MoeB/HesA"/>
</dbReference>
<dbReference type="Gene3D" id="3.10.290.20">
    <property type="entry name" value="Ubiquitin-like 2 activating enzyme e1b. Chain: B, domain 3"/>
    <property type="match status" value="1"/>
</dbReference>
<dbReference type="PIRSF" id="PIRSF039133">
    <property type="entry name" value="SUMO_E1B"/>
    <property type="match status" value="1"/>
</dbReference>
<dbReference type="InterPro" id="IPR023318">
    <property type="entry name" value="Ub_act_enz_dom_a_sf"/>
</dbReference>
<dbReference type="GO" id="GO:0016925">
    <property type="term" value="P:protein sumoylation"/>
    <property type="evidence" value="ECO:0007669"/>
    <property type="project" value="UniProtKB-UniRule"/>
</dbReference>
<name>K8EX04_9CHLO</name>
<organism evidence="17 18">
    <name type="scientific">Bathycoccus prasinos</name>
    <dbReference type="NCBI Taxonomy" id="41875"/>
    <lineage>
        <taxon>Eukaryota</taxon>
        <taxon>Viridiplantae</taxon>
        <taxon>Chlorophyta</taxon>
        <taxon>Mamiellophyceae</taxon>
        <taxon>Mamiellales</taxon>
        <taxon>Bathycoccaceae</taxon>
        <taxon>Bathycoccus</taxon>
    </lineage>
</organism>
<feature type="binding site" evidence="10">
    <location>
        <position position="91"/>
    </location>
    <ligand>
        <name>ATP</name>
        <dbReference type="ChEBI" id="CHEBI:30616"/>
    </ligand>
</feature>
<feature type="active site" description="Glycyl thioester intermediate" evidence="9 12">
    <location>
        <position position="197"/>
    </location>
</feature>
<dbReference type="FunFam" id="3.50.50.80:FF:000002">
    <property type="entry name" value="SUMO-activating enzyme subunit 2"/>
    <property type="match status" value="1"/>
</dbReference>
<dbReference type="Gene3D" id="1.10.10.520">
    <property type="entry name" value="Ubiquitin activating enzymes (Uba3). Chain: B, domain 2"/>
    <property type="match status" value="1"/>
</dbReference>
<reference evidence="17 18" key="1">
    <citation type="submission" date="2011-10" db="EMBL/GenBank/DDBJ databases">
        <authorList>
            <person name="Genoscope - CEA"/>
        </authorList>
    </citation>
    <scope>NUCLEOTIDE SEQUENCE [LARGE SCALE GENOMIC DNA]</scope>
    <source>
        <strain evidence="17 18">RCC 1105</strain>
    </source>
</reference>
<dbReference type="AlphaFoldDB" id="K8EX04"/>
<dbReference type="OrthoDB" id="10255449at2759"/>
<comment type="similarity">
    <text evidence="2 8">Belongs to the ubiquitin-activating E1 family.</text>
</comment>
<keyword evidence="6 8" id="KW-0862">Zinc</keyword>
<evidence type="ECO:0000313" key="17">
    <source>
        <dbReference type="EMBL" id="CCO16990.1"/>
    </source>
</evidence>
<evidence type="ECO:0000256" key="2">
    <source>
        <dbReference type="ARBA" id="ARBA00005673"/>
    </source>
</evidence>
<dbReference type="Pfam" id="PF10585">
    <property type="entry name" value="UBA_E1_SCCH"/>
    <property type="match status" value="1"/>
</dbReference>
<gene>
    <name evidence="17" type="ORF">Bathy06g04760</name>
</gene>
<dbReference type="InterPro" id="IPR042449">
    <property type="entry name" value="Ub-E1_IAD_1"/>
</dbReference>
<evidence type="ECO:0000256" key="1">
    <source>
        <dbReference type="ARBA" id="ARBA00004718"/>
    </source>
</evidence>
<dbReference type="eggNOG" id="KOG2013">
    <property type="taxonomic scope" value="Eukaryota"/>
</dbReference>
<feature type="binding site" evidence="10">
    <location>
        <position position="67"/>
    </location>
    <ligand>
        <name>ATP</name>
        <dbReference type="ChEBI" id="CHEBI:30616"/>
    </ligand>
</feature>
<dbReference type="Proteomes" id="UP000198341">
    <property type="component" value="Chromosome 6"/>
</dbReference>
<keyword evidence="18" id="KW-1185">Reference proteome</keyword>
<sequence length="631" mass="69655">MASTTTTTTNNNNETPDAPLAPEQLLFSSTDSETLSKNILMVGAGGIGCELIKTLALTGFRNISIIDLDTIDISNLNRQFLFRKKHVGMSKSQVAKESVEKFAGSKQTGINIEAYTGNIKEERFGLDFFKKFDIVLNGLDNLEARRHVNRLCLSANVPLVESGTTGYKGQVTVHLRGKYCSCFECAPKPVPKSFPICTLRDTPSTFVHTIVFATDLLFPRLFGANKEDPSDLDEEEARDAFTRKENEAGTAFAKRVFAYVFEKKIKDLLEREDMWANRDKKPEALDSETLLKTKEERTATTGYGDAHKKWTMEEASEIFVRSAGKLFEKGDRISEFDKDDDDAVAFVTATAQLRCANYGIEYMSRFDAKGVAGNIVHAVATTNAIISGLIVIEALKILNAQKHLDEKEEGEGKNDRLIKLANSRYTFVGNFNAGRQLLQPLAPDEQNPKCVVCANARAELCCDISKTTLADVISKVLKKKLNTNEPTVLKGDDMLHEEGEDLDDDEVENYAIIGKRTLQDLGLESGGILCVDDNSQELKFDLVVVHQNLEEFDEDAFPEGFELRGETPKVAEGAEKEKDEDGAATDGEASDEIEIVEEGVEITKAVESPRLGKTKAIASSPSPASKKRKTK</sequence>
<dbReference type="InterPro" id="IPR019572">
    <property type="entry name" value="UBA_E1_SCCH"/>
</dbReference>
<evidence type="ECO:0000256" key="8">
    <source>
        <dbReference type="PIRNR" id="PIRNR039133"/>
    </source>
</evidence>
<dbReference type="Gene3D" id="3.50.50.80">
    <property type="entry name" value="Ubiquitin-activating enzyme E1, inactive adenylation domain, subdomain 1"/>
    <property type="match status" value="1"/>
</dbReference>
<keyword evidence="5 8" id="KW-0833">Ubl conjugation pathway</keyword>
<feature type="region of interest" description="Disordered" evidence="13">
    <location>
        <begin position="1"/>
        <end position="22"/>
    </location>
</feature>
<feature type="domain" description="Ubiquitin-activating enzyme SCCH" evidence="15">
    <location>
        <begin position="332"/>
        <end position="369"/>
    </location>
</feature>
<feature type="compositionally biased region" description="Basic and acidic residues" evidence="13">
    <location>
        <begin position="567"/>
        <end position="581"/>
    </location>
</feature>
<feature type="domain" description="THIF-type NAD/FAD binding fold" evidence="14">
    <location>
        <begin position="36"/>
        <end position="407"/>
    </location>
</feature>
<dbReference type="PANTHER" id="PTHR10953:SF5">
    <property type="entry name" value="SUMO-ACTIVATING ENZYME SUBUNIT 2"/>
    <property type="match status" value="1"/>
</dbReference>
<dbReference type="GO" id="GO:0046872">
    <property type="term" value="F:metal ion binding"/>
    <property type="evidence" value="ECO:0007669"/>
    <property type="project" value="UniProtKB-KW"/>
</dbReference>
<dbReference type="InterPro" id="IPR035985">
    <property type="entry name" value="Ubiquitin-activating_enz"/>
</dbReference>
<feature type="binding site" evidence="11">
    <location>
        <position position="453"/>
    </location>
    <ligand>
        <name>Zn(2+)</name>
        <dbReference type="ChEBI" id="CHEBI:29105"/>
    </ligand>
</feature>
<proteinExistence type="inferred from homology"/>
<dbReference type="GO" id="GO:0031510">
    <property type="term" value="C:SUMO activating enzyme complex"/>
    <property type="evidence" value="ECO:0007669"/>
    <property type="project" value="UniProtKB-UniRule"/>
</dbReference>
<evidence type="ECO:0000256" key="3">
    <source>
        <dbReference type="ARBA" id="ARBA00022723"/>
    </source>
</evidence>
<evidence type="ECO:0000256" key="11">
    <source>
        <dbReference type="PIRSR" id="PIRSR039133-3"/>
    </source>
</evidence>
<dbReference type="Pfam" id="PF14732">
    <property type="entry name" value="UAE_UbL"/>
    <property type="match status" value="1"/>
</dbReference>
<protein>
    <recommendedName>
        <fullName evidence="8">SUMO-activating enzyme subunit</fullName>
    </recommendedName>
</protein>
<evidence type="ECO:0000259" key="14">
    <source>
        <dbReference type="Pfam" id="PF00899"/>
    </source>
</evidence>
<dbReference type="RefSeq" id="XP_007512390.1">
    <property type="nucleotide sequence ID" value="XM_007512328.1"/>
</dbReference>
<evidence type="ECO:0000259" key="16">
    <source>
        <dbReference type="Pfam" id="PF14732"/>
    </source>
</evidence>
<dbReference type="KEGG" id="bpg:Bathy06g04760"/>
<evidence type="ECO:0000259" key="15">
    <source>
        <dbReference type="Pfam" id="PF10585"/>
    </source>
</evidence>
<dbReference type="PROSITE" id="PS00865">
    <property type="entry name" value="UBIQUITIN_ACTIVAT_2"/>
    <property type="match status" value="1"/>
</dbReference>
<feature type="binding site" evidence="10">
    <location>
        <begin position="43"/>
        <end position="48"/>
    </location>
    <ligand>
        <name>ATP</name>
        <dbReference type="ChEBI" id="CHEBI:30616"/>
    </ligand>
</feature>
<dbReference type="GO" id="GO:0019948">
    <property type="term" value="F:SUMO activating enzyme activity"/>
    <property type="evidence" value="ECO:0007669"/>
    <property type="project" value="UniProtKB-UniRule"/>
</dbReference>
<dbReference type="InterPro" id="IPR000594">
    <property type="entry name" value="ThiF_NAD_FAD-bd"/>
</dbReference>
<feature type="binding site" evidence="11">
    <location>
        <position position="185"/>
    </location>
    <ligand>
        <name>Zn(2+)</name>
        <dbReference type="ChEBI" id="CHEBI:29105"/>
    </ligand>
</feature>
<feature type="binding site" evidence="11">
    <location>
        <position position="182"/>
    </location>
    <ligand>
        <name>Zn(2+)</name>
        <dbReference type="ChEBI" id="CHEBI:29105"/>
    </ligand>
</feature>
<evidence type="ECO:0000313" key="18">
    <source>
        <dbReference type="Proteomes" id="UP000198341"/>
    </source>
</evidence>
<dbReference type="Pfam" id="PF00899">
    <property type="entry name" value="ThiF"/>
    <property type="match status" value="1"/>
</dbReference>
<evidence type="ECO:0000256" key="5">
    <source>
        <dbReference type="ARBA" id="ARBA00022786"/>
    </source>
</evidence>
<dbReference type="UniPathway" id="UPA00886"/>
<keyword evidence="4 8" id="KW-0547">Nucleotide-binding</keyword>
<dbReference type="EMBL" id="FO082273">
    <property type="protein sequence ID" value="CCO16990.1"/>
    <property type="molecule type" value="Genomic_DNA"/>
</dbReference>
<feature type="binding site" evidence="10">
    <location>
        <begin position="75"/>
        <end position="78"/>
    </location>
    <ligand>
        <name>ATP</name>
        <dbReference type="ChEBI" id="CHEBI:30616"/>
    </ligand>
</feature>
<comment type="pathway">
    <text evidence="1 8">Protein modification; protein sumoylation.</text>
</comment>
<keyword evidence="3 8" id="KW-0479">Metal-binding</keyword>
<evidence type="ECO:0000256" key="13">
    <source>
        <dbReference type="SAM" id="MobiDB-lite"/>
    </source>
</evidence>
<feature type="region of interest" description="Disordered" evidence="13">
    <location>
        <begin position="607"/>
        <end position="631"/>
    </location>
</feature>
<dbReference type="InterPro" id="IPR033127">
    <property type="entry name" value="UBQ-activ_enz_E1_Cys_AS"/>
</dbReference>
<feature type="binding site" evidence="11">
    <location>
        <position position="450"/>
    </location>
    <ligand>
        <name>Zn(2+)</name>
        <dbReference type="ChEBI" id="CHEBI:29105"/>
    </ligand>
</feature>
<dbReference type="GeneID" id="19015457"/>
<dbReference type="InterPro" id="IPR030661">
    <property type="entry name" value="Uba2"/>
</dbReference>
<evidence type="ECO:0000256" key="4">
    <source>
        <dbReference type="ARBA" id="ARBA00022741"/>
    </source>
</evidence>
<dbReference type="GO" id="GO:0005737">
    <property type="term" value="C:cytoplasm"/>
    <property type="evidence" value="ECO:0007669"/>
    <property type="project" value="TreeGrafter"/>
</dbReference>
<feature type="compositionally biased region" description="Acidic residues" evidence="13">
    <location>
        <begin position="582"/>
        <end position="594"/>
    </location>
</feature>
<evidence type="ECO:0000256" key="9">
    <source>
        <dbReference type="PIRSR" id="PIRSR039133-1"/>
    </source>
</evidence>
<feature type="binding site" evidence="10">
    <location>
        <begin position="140"/>
        <end position="145"/>
    </location>
    <ligand>
        <name>ATP</name>
        <dbReference type="ChEBI" id="CHEBI:30616"/>
    </ligand>
</feature>
<evidence type="ECO:0000256" key="12">
    <source>
        <dbReference type="PROSITE-ProRule" id="PRU10132"/>
    </source>
</evidence>
<feature type="domain" description="Ubiquitin/SUMO-activating enzyme ubiquitin-like" evidence="16">
    <location>
        <begin position="460"/>
        <end position="548"/>
    </location>
</feature>
<evidence type="ECO:0000256" key="7">
    <source>
        <dbReference type="ARBA" id="ARBA00022840"/>
    </source>
</evidence>
<feature type="region of interest" description="Disordered" evidence="13">
    <location>
        <begin position="567"/>
        <end position="594"/>
    </location>
</feature>
<dbReference type="STRING" id="41875.K8EX04"/>
<keyword evidence="7 8" id="KW-0067">ATP-binding</keyword>
<dbReference type="PANTHER" id="PTHR10953">
    <property type="entry name" value="UBIQUITIN-ACTIVATING ENZYME E1"/>
    <property type="match status" value="1"/>
</dbReference>